<sequence>MNTPTEPVDADTATGPVDADTAMEHVDVLIIGAGLSGVGAAYHLQSAFPRRGYAILEARDAIGGTWDLFRYPGVRSDSDMHTLGYRFRPWTMAKAIADGPAILDYVRDTARKAGIDRRIRFGHRAVRAEWSSRHARWTVEVARGGETVLMTAHFLYLCTGYYHYDAGYRPDFPGIGRFIGSVVHPQHWPADLDYTGKRVVVIGSGATAVTLVPAMTDRAAHVTMLQRSPTYVAARPSEDPIANRLRRLLGNRGAYPLTRWKNVLFGTVFYELSRRRPHLVKGLLRKAATRQLPPGYDVDTHFAPRYQPWDQRLCLAPDGDLFSAIRAGRASVRTDEIAEFTETGVRLRSGAELDADIVVTATGLRLLALGGMRLSVDGRDVTLSETMAYKGMMLSGVPNFAFTIGYTNASWTLKADLVGEYVVRLLRYLDAHGYDQCVPHNDDPTVTETPLLDFQAGYILRAIDEFPRAGSRAPWRLGMSYAHDVVNLRYGRVNDGAMCFSRRSTAREAVPRPA</sequence>
<dbReference type="PANTHER" id="PTHR43872">
    <property type="entry name" value="MONOOXYGENASE, PUTATIVE (AFU_ORTHOLOGUE AFUA_8G02570)-RELATED"/>
    <property type="match status" value="1"/>
</dbReference>
<dbReference type="InterPro" id="IPR036188">
    <property type="entry name" value="FAD/NAD-bd_sf"/>
</dbReference>
<gene>
    <name evidence="7" type="ORF">GCM10023322_35140</name>
</gene>
<evidence type="ECO:0000313" key="7">
    <source>
        <dbReference type="EMBL" id="GAA5187231.1"/>
    </source>
</evidence>
<keyword evidence="8" id="KW-1185">Reference proteome</keyword>
<name>A0ABP9RU41_9ACTN</name>
<dbReference type="Proteomes" id="UP001501570">
    <property type="component" value="Unassembled WGS sequence"/>
</dbReference>
<dbReference type="PRINTS" id="PR00411">
    <property type="entry name" value="PNDRDTASEI"/>
</dbReference>
<dbReference type="Pfam" id="PF13450">
    <property type="entry name" value="NAD_binding_8"/>
    <property type="match status" value="1"/>
</dbReference>
<reference evidence="8" key="1">
    <citation type="journal article" date="2019" name="Int. J. Syst. Evol. Microbiol.">
        <title>The Global Catalogue of Microorganisms (GCM) 10K type strain sequencing project: providing services to taxonomists for standard genome sequencing and annotation.</title>
        <authorList>
            <consortium name="The Broad Institute Genomics Platform"/>
            <consortium name="The Broad Institute Genome Sequencing Center for Infectious Disease"/>
            <person name="Wu L."/>
            <person name="Ma J."/>
        </authorList>
    </citation>
    <scope>NUCLEOTIDE SEQUENCE [LARGE SCALE GENOMIC DNA]</scope>
    <source>
        <strain evidence="8">JCM 18304</strain>
    </source>
</reference>
<evidence type="ECO:0000313" key="8">
    <source>
        <dbReference type="Proteomes" id="UP001501570"/>
    </source>
</evidence>
<organism evidence="7 8">
    <name type="scientific">Rugosimonospora acidiphila</name>
    <dbReference type="NCBI Taxonomy" id="556531"/>
    <lineage>
        <taxon>Bacteria</taxon>
        <taxon>Bacillati</taxon>
        <taxon>Actinomycetota</taxon>
        <taxon>Actinomycetes</taxon>
        <taxon>Micromonosporales</taxon>
        <taxon>Micromonosporaceae</taxon>
        <taxon>Rugosimonospora</taxon>
    </lineage>
</organism>
<dbReference type="PANTHER" id="PTHR43872:SF1">
    <property type="entry name" value="MONOOXYGENASE, PUTATIVE (AFU_ORTHOLOGUE AFUA_8G02570)-RELATED"/>
    <property type="match status" value="1"/>
</dbReference>
<dbReference type="InterPro" id="IPR020946">
    <property type="entry name" value="Flavin_mOase-like"/>
</dbReference>
<evidence type="ECO:0000256" key="6">
    <source>
        <dbReference type="ARBA" id="ARBA00023033"/>
    </source>
</evidence>
<accession>A0ABP9RU41</accession>
<dbReference type="SUPFAM" id="SSF51905">
    <property type="entry name" value="FAD/NAD(P)-binding domain"/>
    <property type="match status" value="1"/>
</dbReference>
<comment type="similarity">
    <text evidence="2">Belongs to the FAD-binding monooxygenase family.</text>
</comment>
<comment type="caution">
    <text evidence="7">The sequence shown here is derived from an EMBL/GenBank/DDBJ whole genome shotgun (WGS) entry which is preliminary data.</text>
</comment>
<evidence type="ECO:0000256" key="2">
    <source>
        <dbReference type="ARBA" id="ARBA00010139"/>
    </source>
</evidence>
<evidence type="ECO:0000256" key="3">
    <source>
        <dbReference type="ARBA" id="ARBA00022630"/>
    </source>
</evidence>
<keyword evidence="6" id="KW-0503">Monooxygenase</keyword>
<keyword evidence="5" id="KW-0560">Oxidoreductase</keyword>
<proteinExistence type="inferred from homology"/>
<evidence type="ECO:0000256" key="1">
    <source>
        <dbReference type="ARBA" id="ARBA00001974"/>
    </source>
</evidence>
<protein>
    <submittedName>
        <fullName evidence="7">NAD(P)/FAD-dependent oxidoreductase</fullName>
    </submittedName>
</protein>
<evidence type="ECO:0000256" key="4">
    <source>
        <dbReference type="ARBA" id="ARBA00022827"/>
    </source>
</evidence>
<dbReference type="EMBL" id="BAABJQ010000009">
    <property type="protein sequence ID" value="GAA5187231.1"/>
    <property type="molecule type" value="Genomic_DNA"/>
</dbReference>
<dbReference type="Pfam" id="PF00743">
    <property type="entry name" value="FMO-like"/>
    <property type="match status" value="1"/>
</dbReference>
<keyword evidence="3" id="KW-0285">Flavoprotein</keyword>
<dbReference type="Gene3D" id="3.50.50.60">
    <property type="entry name" value="FAD/NAD(P)-binding domain"/>
    <property type="match status" value="3"/>
</dbReference>
<dbReference type="InterPro" id="IPR051820">
    <property type="entry name" value="FAD-binding_MO"/>
</dbReference>
<keyword evidence="4" id="KW-0274">FAD</keyword>
<evidence type="ECO:0000256" key="5">
    <source>
        <dbReference type="ARBA" id="ARBA00023002"/>
    </source>
</evidence>
<comment type="cofactor">
    <cofactor evidence="1">
        <name>FAD</name>
        <dbReference type="ChEBI" id="CHEBI:57692"/>
    </cofactor>
</comment>